<feature type="region of interest" description="Disordered" evidence="2">
    <location>
        <begin position="250"/>
        <end position="269"/>
    </location>
</feature>
<evidence type="ECO:0000313" key="4">
    <source>
        <dbReference type="Proteomes" id="UP001385951"/>
    </source>
</evidence>
<feature type="compositionally biased region" description="Polar residues" evidence="2">
    <location>
        <begin position="88"/>
        <end position="114"/>
    </location>
</feature>
<protein>
    <submittedName>
        <fullName evidence="3">Uncharacterized protein</fullName>
    </submittedName>
</protein>
<keyword evidence="4" id="KW-1185">Reference proteome</keyword>
<feature type="compositionally biased region" description="Polar residues" evidence="2">
    <location>
        <begin position="1"/>
        <end position="54"/>
    </location>
</feature>
<keyword evidence="1" id="KW-0175">Coiled coil</keyword>
<evidence type="ECO:0000256" key="1">
    <source>
        <dbReference type="SAM" id="Coils"/>
    </source>
</evidence>
<evidence type="ECO:0000313" key="3">
    <source>
        <dbReference type="EMBL" id="KAK7684370.1"/>
    </source>
</evidence>
<evidence type="ECO:0000256" key="2">
    <source>
        <dbReference type="SAM" id="MobiDB-lite"/>
    </source>
</evidence>
<proteinExistence type="predicted"/>
<comment type="caution">
    <text evidence="3">The sequence shown here is derived from an EMBL/GenBank/DDBJ whole genome shotgun (WGS) entry which is preliminary data.</text>
</comment>
<dbReference type="EMBL" id="JASBNA010000025">
    <property type="protein sequence ID" value="KAK7684370.1"/>
    <property type="molecule type" value="Genomic_DNA"/>
</dbReference>
<feature type="compositionally biased region" description="Low complexity" evidence="2">
    <location>
        <begin position="129"/>
        <end position="146"/>
    </location>
</feature>
<feature type="coiled-coil region" evidence="1">
    <location>
        <begin position="305"/>
        <end position="332"/>
    </location>
</feature>
<dbReference type="AlphaFoldDB" id="A0AAW0G5U1"/>
<reference evidence="3 4" key="1">
    <citation type="submission" date="2022-09" db="EMBL/GenBank/DDBJ databases">
        <authorList>
            <person name="Palmer J.M."/>
        </authorList>
    </citation>
    <scope>NUCLEOTIDE SEQUENCE [LARGE SCALE GENOMIC DNA]</scope>
    <source>
        <strain evidence="3 4">DSM 7382</strain>
    </source>
</reference>
<dbReference type="Proteomes" id="UP001385951">
    <property type="component" value="Unassembled WGS sequence"/>
</dbReference>
<organism evidence="3 4">
    <name type="scientific">Cerrena zonata</name>
    <dbReference type="NCBI Taxonomy" id="2478898"/>
    <lineage>
        <taxon>Eukaryota</taxon>
        <taxon>Fungi</taxon>
        <taxon>Dikarya</taxon>
        <taxon>Basidiomycota</taxon>
        <taxon>Agaricomycotina</taxon>
        <taxon>Agaricomycetes</taxon>
        <taxon>Polyporales</taxon>
        <taxon>Cerrenaceae</taxon>
        <taxon>Cerrena</taxon>
    </lineage>
</organism>
<feature type="compositionally biased region" description="Basic and acidic residues" evidence="2">
    <location>
        <begin position="257"/>
        <end position="269"/>
    </location>
</feature>
<accession>A0AAW0G5U1</accession>
<gene>
    <name evidence="3" type="ORF">QCA50_012317</name>
</gene>
<feature type="region of interest" description="Disordered" evidence="2">
    <location>
        <begin position="1"/>
        <end position="146"/>
    </location>
</feature>
<sequence>MSSPNSSEGSSQAKPKSILKNKSSAVTLVDSNSTNTTPTAVSTPGVSDSPTNTSHPHHGFSIAPPVPELPPSLTHLDHLTHNTHQHSHSNGTPPSPYSASFDPNVSNISLTSPALAQPTVPPRSNFRPSTSGSITHSRSSSLSVQSSTQVQEQWTQIMSSSLNTLAAQFTAASQALMAATPGGTISEAEAEEELGEDGPKEGGGPAALNLTVSNTVRSGQETLLVLKRLEAIEKTQSHLLSKIASLEGSTASQIKSRTVETKPKRTDAEKELDIEEVPMTPNEKEKEKEKRADSINVNQDLGSLLHNLVSRLEGIESRMEKMEGKVGDLSENVRLDQIRLYPRLLNSTVPLNKTPIYALPTANGKAPPNFPATKGEFEHLTKERYEHLLKAYNVPAKGDTNAKRQTLREFIGLTPPGK</sequence>
<name>A0AAW0G5U1_9APHY</name>